<proteinExistence type="predicted"/>
<dbReference type="Proteomes" id="UP000299102">
    <property type="component" value="Unassembled WGS sequence"/>
</dbReference>
<dbReference type="EMBL" id="BGZK01000904">
    <property type="protein sequence ID" value="GBP64649.1"/>
    <property type="molecule type" value="Genomic_DNA"/>
</dbReference>
<comment type="caution">
    <text evidence="1">The sequence shown here is derived from an EMBL/GenBank/DDBJ whole genome shotgun (WGS) entry which is preliminary data.</text>
</comment>
<accession>A0A4C1XR56</accession>
<reference evidence="1 2" key="1">
    <citation type="journal article" date="2019" name="Commun. Biol.">
        <title>The bagworm genome reveals a unique fibroin gene that provides high tensile strength.</title>
        <authorList>
            <person name="Kono N."/>
            <person name="Nakamura H."/>
            <person name="Ohtoshi R."/>
            <person name="Tomita M."/>
            <person name="Numata K."/>
            <person name="Arakawa K."/>
        </authorList>
    </citation>
    <scope>NUCLEOTIDE SEQUENCE [LARGE SCALE GENOMIC DNA]</scope>
</reference>
<sequence>MCVMERSARVVIENPMQIILVSRRPRPCAGAEGALRALSERSRRQTTAGGAPVELSASDAITSGVHVLDSLQCTLLYTAPKRVLDIESL</sequence>
<protein>
    <submittedName>
        <fullName evidence="1">Uncharacterized protein</fullName>
    </submittedName>
</protein>
<gene>
    <name evidence="1" type="ORF">EVAR_42599_1</name>
</gene>
<name>A0A4C1XR56_EUMVA</name>
<evidence type="ECO:0000313" key="1">
    <source>
        <dbReference type="EMBL" id="GBP64649.1"/>
    </source>
</evidence>
<keyword evidence="2" id="KW-1185">Reference proteome</keyword>
<organism evidence="1 2">
    <name type="scientific">Eumeta variegata</name>
    <name type="common">Bagworm moth</name>
    <name type="synonym">Eumeta japonica</name>
    <dbReference type="NCBI Taxonomy" id="151549"/>
    <lineage>
        <taxon>Eukaryota</taxon>
        <taxon>Metazoa</taxon>
        <taxon>Ecdysozoa</taxon>
        <taxon>Arthropoda</taxon>
        <taxon>Hexapoda</taxon>
        <taxon>Insecta</taxon>
        <taxon>Pterygota</taxon>
        <taxon>Neoptera</taxon>
        <taxon>Endopterygota</taxon>
        <taxon>Lepidoptera</taxon>
        <taxon>Glossata</taxon>
        <taxon>Ditrysia</taxon>
        <taxon>Tineoidea</taxon>
        <taxon>Psychidae</taxon>
        <taxon>Oiketicinae</taxon>
        <taxon>Eumeta</taxon>
    </lineage>
</organism>
<evidence type="ECO:0000313" key="2">
    <source>
        <dbReference type="Proteomes" id="UP000299102"/>
    </source>
</evidence>
<dbReference type="AlphaFoldDB" id="A0A4C1XR56"/>